<evidence type="ECO:0000313" key="6">
    <source>
        <dbReference type="EMBL" id="JAS23690.1"/>
    </source>
</evidence>
<keyword evidence="1" id="KW-1133">Transmembrane helix</keyword>
<feature type="transmembrane region" description="Helical" evidence="1">
    <location>
        <begin position="218"/>
        <end position="242"/>
    </location>
</feature>
<organism evidence="3">
    <name type="scientific">Clastoptera arizonana</name>
    <name type="common">Arizona spittle bug</name>
    <dbReference type="NCBI Taxonomy" id="38151"/>
    <lineage>
        <taxon>Eukaryota</taxon>
        <taxon>Metazoa</taxon>
        <taxon>Ecdysozoa</taxon>
        <taxon>Arthropoda</taxon>
        <taxon>Hexapoda</taxon>
        <taxon>Insecta</taxon>
        <taxon>Pterygota</taxon>
        <taxon>Neoptera</taxon>
        <taxon>Paraneoptera</taxon>
        <taxon>Hemiptera</taxon>
        <taxon>Auchenorrhyncha</taxon>
        <taxon>Cercopoidea</taxon>
        <taxon>Clastopteridae</taxon>
        <taxon>Clastoptera</taxon>
    </lineage>
</organism>
<dbReference type="EMBL" id="GEDC01004153">
    <property type="protein sequence ID" value="JAS33145.1"/>
    <property type="molecule type" value="Transcribed_RNA"/>
</dbReference>
<dbReference type="AlphaFoldDB" id="A0A1B6CGA4"/>
<feature type="transmembrane region" description="Helical" evidence="1">
    <location>
        <begin position="130"/>
        <end position="152"/>
    </location>
</feature>
<evidence type="ECO:0000313" key="2">
    <source>
        <dbReference type="EMBL" id="JAS10235.1"/>
    </source>
</evidence>
<dbReference type="EMBL" id="GEDC01013608">
    <property type="protein sequence ID" value="JAS23690.1"/>
    <property type="molecule type" value="Transcribed_RNA"/>
</dbReference>
<evidence type="ECO:0000313" key="9">
    <source>
        <dbReference type="EMBL" id="JAS36556.1"/>
    </source>
</evidence>
<dbReference type="EMBL" id="GEDC01007257">
    <property type="protein sequence ID" value="JAS30041.1"/>
    <property type="molecule type" value="Transcribed_RNA"/>
</dbReference>
<accession>A0A1B6CGA4</accession>
<dbReference type="EMBL" id="GEDC01027063">
    <property type="protein sequence ID" value="JAS10235.1"/>
    <property type="molecule type" value="Transcribed_RNA"/>
</dbReference>
<keyword evidence="1" id="KW-0472">Membrane</keyword>
<evidence type="ECO:0000313" key="5">
    <source>
        <dbReference type="EMBL" id="JAS14581.1"/>
    </source>
</evidence>
<protein>
    <submittedName>
        <fullName evidence="3">Uncharacterized protein</fullName>
    </submittedName>
</protein>
<reference evidence="3" key="1">
    <citation type="submission" date="2015-12" db="EMBL/GenBank/DDBJ databases">
        <title>De novo transcriptome assembly of four potential Pierce s Disease insect vectors from Arizona vineyards.</title>
        <authorList>
            <person name="Tassone E.E."/>
        </authorList>
    </citation>
    <scope>NUCLEOTIDE SEQUENCE</scope>
</reference>
<dbReference type="EMBL" id="GEDC01024879">
    <property type="protein sequence ID" value="JAS12419.1"/>
    <property type="molecule type" value="Transcribed_RNA"/>
</dbReference>
<keyword evidence="1" id="KW-0812">Transmembrane</keyword>
<dbReference type="EMBL" id="GEDC01000742">
    <property type="protein sequence ID" value="JAS36556.1"/>
    <property type="molecule type" value="Transcribed_RNA"/>
</dbReference>
<dbReference type="EMBL" id="GEDC01022717">
    <property type="protein sequence ID" value="JAS14581.1"/>
    <property type="molecule type" value="Transcribed_RNA"/>
</dbReference>
<evidence type="ECO:0000313" key="7">
    <source>
        <dbReference type="EMBL" id="JAS30041.1"/>
    </source>
</evidence>
<evidence type="ECO:0000256" key="1">
    <source>
        <dbReference type="SAM" id="Phobius"/>
    </source>
</evidence>
<evidence type="ECO:0000313" key="4">
    <source>
        <dbReference type="EMBL" id="JAS14563.1"/>
    </source>
</evidence>
<proteinExistence type="predicted"/>
<name>A0A1B6CGA4_9HEMI</name>
<sequence>MDTERNLIYLYLGNALCGVTSSVSLAIVWSYWNYALNSCVNEEENCGCILYSTATFNTFTGGTRFFCRFYTYIQIPVVFWAVFTLFFHTYRVCIPTKSKRFRRRGERKVTFNEDGIRSSRLDISERSPPCYTLFAVVSALIGFLLLAQVWIITGGYYFTCREYRKAVAKQLMANGQLSELVFDRLSCESMLDFLDYLQPDPETLLDKYRRHYRIHTAYFLQVALVSSWVSCTLWIATALYNLHKVFEKRK</sequence>
<gene>
    <name evidence="9" type="ORF">g.31099</name>
    <name evidence="8" type="ORF">g.31100</name>
    <name evidence="6" type="ORF">g.31101</name>
    <name evidence="7" type="ORF">g.31102</name>
    <name evidence="4" type="ORF">g.31103</name>
    <name evidence="3" type="ORF">g.31104</name>
    <name evidence="2" type="ORF">g.31105</name>
    <name evidence="5" type="ORF">g.31106</name>
</gene>
<evidence type="ECO:0000313" key="3">
    <source>
        <dbReference type="EMBL" id="JAS12419.1"/>
    </source>
</evidence>
<feature type="transmembrane region" description="Helical" evidence="1">
    <location>
        <begin position="69"/>
        <end position="94"/>
    </location>
</feature>
<dbReference type="EMBL" id="GEDC01022735">
    <property type="protein sequence ID" value="JAS14563.1"/>
    <property type="molecule type" value="Transcribed_RNA"/>
</dbReference>
<feature type="transmembrane region" description="Helical" evidence="1">
    <location>
        <begin position="7"/>
        <end position="32"/>
    </location>
</feature>
<evidence type="ECO:0000313" key="8">
    <source>
        <dbReference type="EMBL" id="JAS33145.1"/>
    </source>
</evidence>